<dbReference type="PROSITE" id="PS50011">
    <property type="entry name" value="PROTEIN_KINASE_DOM"/>
    <property type="match status" value="1"/>
</dbReference>
<dbReference type="Pfam" id="PF00787">
    <property type="entry name" value="PX"/>
    <property type="match status" value="1"/>
</dbReference>
<evidence type="ECO:0000256" key="1">
    <source>
        <dbReference type="SAM" id="MobiDB-lite"/>
    </source>
</evidence>
<dbReference type="HOGENOM" id="CLU_014272_0_0_1"/>
<dbReference type="GO" id="GO:0004672">
    <property type="term" value="F:protein kinase activity"/>
    <property type="evidence" value="ECO:0007669"/>
    <property type="project" value="InterPro"/>
</dbReference>
<dbReference type="Pfam" id="PF04212">
    <property type="entry name" value="MIT"/>
    <property type="match status" value="1"/>
</dbReference>
<dbReference type="STRING" id="31234.E3LQ54"/>
<evidence type="ECO:0000313" key="3">
    <source>
        <dbReference type="Proteomes" id="UP000008281"/>
    </source>
</evidence>
<dbReference type="SUPFAM" id="SSF116846">
    <property type="entry name" value="MIT domain"/>
    <property type="match status" value="1"/>
</dbReference>
<dbReference type="eggNOG" id="KOG0603">
    <property type="taxonomic scope" value="Eukaryota"/>
</dbReference>
<dbReference type="eggNOG" id="KOG2101">
    <property type="taxonomic scope" value="Eukaryota"/>
</dbReference>
<organism evidence="3">
    <name type="scientific">Caenorhabditis remanei</name>
    <name type="common">Caenorhabditis vulgaris</name>
    <dbReference type="NCBI Taxonomy" id="31234"/>
    <lineage>
        <taxon>Eukaryota</taxon>
        <taxon>Metazoa</taxon>
        <taxon>Ecdysozoa</taxon>
        <taxon>Nematoda</taxon>
        <taxon>Chromadorea</taxon>
        <taxon>Rhabditida</taxon>
        <taxon>Rhabditina</taxon>
        <taxon>Rhabditomorpha</taxon>
        <taxon>Rhabditoidea</taxon>
        <taxon>Rhabditidae</taxon>
        <taxon>Peloderinae</taxon>
        <taxon>Caenorhabditis</taxon>
    </lineage>
</organism>
<dbReference type="GO" id="GO:0035091">
    <property type="term" value="F:phosphatidylinositol binding"/>
    <property type="evidence" value="ECO:0007669"/>
    <property type="project" value="InterPro"/>
</dbReference>
<reference evidence="2" key="1">
    <citation type="submission" date="2007-07" db="EMBL/GenBank/DDBJ databases">
        <title>PCAP assembly of the Caenorhabditis remanei genome.</title>
        <authorList>
            <consortium name="The Caenorhabditis remanei Sequencing Consortium"/>
            <person name="Wilson R.K."/>
        </authorList>
    </citation>
    <scope>NUCLEOTIDE SEQUENCE [LARGE SCALE GENOMIC DNA]</scope>
    <source>
        <strain evidence="2">PB4641</strain>
    </source>
</reference>
<feature type="region of interest" description="Disordered" evidence="1">
    <location>
        <begin position="561"/>
        <end position="603"/>
    </location>
</feature>
<feature type="region of interest" description="Disordered" evidence="1">
    <location>
        <begin position="169"/>
        <end position="203"/>
    </location>
</feature>
<feature type="compositionally biased region" description="Polar residues" evidence="1">
    <location>
        <begin position="801"/>
        <end position="811"/>
    </location>
</feature>
<dbReference type="InterPro" id="IPR036181">
    <property type="entry name" value="MIT_dom_sf"/>
</dbReference>
<dbReference type="SMART" id="SM00745">
    <property type="entry name" value="MIT"/>
    <property type="match status" value="1"/>
</dbReference>
<dbReference type="InterPro" id="IPR007330">
    <property type="entry name" value="MIT_dom"/>
</dbReference>
<feature type="compositionally biased region" description="Polar residues" evidence="1">
    <location>
        <begin position="575"/>
        <end position="584"/>
    </location>
</feature>
<dbReference type="PANTHER" id="PTHR15508:SF8">
    <property type="entry name" value="LD24550P"/>
    <property type="match status" value="1"/>
</dbReference>
<dbReference type="CDD" id="cd02677">
    <property type="entry name" value="MIT_SNX15"/>
    <property type="match status" value="1"/>
</dbReference>
<dbReference type="PANTHER" id="PTHR15508">
    <property type="entry name" value="RIBOSOMAL PROTEIN S6 KINASE"/>
    <property type="match status" value="1"/>
</dbReference>
<dbReference type="InterPro" id="IPR000719">
    <property type="entry name" value="Prot_kinase_dom"/>
</dbReference>
<dbReference type="KEGG" id="crq:GCK72_018253"/>
<dbReference type="GO" id="GO:0005524">
    <property type="term" value="F:ATP binding"/>
    <property type="evidence" value="ECO:0007669"/>
    <property type="project" value="InterPro"/>
</dbReference>
<dbReference type="OrthoDB" id="1278353at2759"/>
<dbReference type="Proteomes" id="UP000008281">
    <property type="component" value="Unassembled WGS sequence"/>
</dbReference>
<dbReference type="Gene3D" id="3.30.1520.10">
    <property type="entry name" value="Phox-like domain"/>
    <property type="match status" value="1"/>
</dbReference>
<dbReference type="Gene3D" id="1.10.510.10">
    <property type="entry name" value="Transferase(Phosphotransferase) domain 1"/>
    <property type="match status" value="1"/>
</dbReference>
<dbReference type="InterPro" id="IPR036871">
    <property type="entry name" value="PX_dom_sf"/>
</dbReference>
<dbReference type="GeneID" id="9818989"/>
<dbReference type="SMART" id="SM00220">
    <property type="entry name" value="S_TKc"/>
    <property type="match status" value="1"/>
</dbReference>
<dbReference type="Gene3D" id="1.20.58.80">
    <property type="entry name" value="Phosphotransferase system, lactose/cellobiose-type IIA subunit"/>
    <property type="match status" value="1"/>
</dbReference>
<dbReference type="FunCoup" id="E3LQ54">
    <property type="interactions" value="2493"/>
</dbReference>
<dbReference type="CTD" id="9818989"/>
<evidence type="ECO:0000313" key="2">
    <source>
        <dbReference type="EMBL" id="EFP05440.1"/>
    </source>
</evidence>
<dbReference type="InterPro" id="IPR051866">
    <property type="entry name" value="Intracell_Sig-Traffick_Protein"/>
</dbReference>
<dbReference type="PROSITE" id="PS50195">
    <property type="entry name" value="PX"/>
    <property type="match status" value="1"/>
</dbReference>
<dbReference type="SMART" id="SM00312">
    <property type="entry name" value="PX"/>
    <property type="match status" value="1"/>
</dbReference>
<proteinExistence type="predicted"/>
<dbReference type="SUPFAM" id="SSF64268">
    <property type="entry name" value="PX domain"/>
    <property type="match status" value="1"/>
</dbReference>
<dbReference type="InterPro" id="IPR011009">
    <property type="entry name" value="Kinase-like_dom_sf"/>
</dbReference>
<dbReference type="SUPFAM" id="SSF56112">
    <property type="entry name" value="Protein kinase-like (PK-like)"/>
    <property type="match status" value="1"/>
</dbReference>
<dbReference type="AlphaFoldDB" id="E3LQ54"/>
<keyword evidence="3" id="KW-1185">Reference proteome</keyword>
<dbReference type="OMA" id="TFRSDWW"/>
<dbReference type="RefSeq" id="XP_003114102.2">
    <property type="nucleotide sequence ID" value="XM_003114054.2"/>
</dbReference>
<dbReference type="Pfam" id="PF00069">
    <property type="entry name" value="Pkinase"/>
    <property type="match status" value="1"/>
</dbReference>
<dbReference type="InterPro" id="IPR001683">
    <property type="entry name" value="PX_dom"/>
</dbReference>
<feature type="region of interest" description="Disordered" evidence="1">
    <location>
        <begin position="801"/>
        <end position="854"/>
    </location>
</feature>
<feature type="compositionally biased region" description="Basic and acidic residues" evidence="1">
    <location>
        <begin position="592"/>
        <end position="603"/>
    </location>
</feature>
<gene>
    <name evidence="2" type="primary">Cre-rskd-1</name>
    <name evidence="2" type="ORF">CRE_27389</name>
</gene>
<sequence>MSSLYPDESYCTSDLGRILYQLKTDWSCNSTVTSITEEKHLAGSHTVYTLEIECTPVTTQLANDFSHRIFVLNTRFKEMAKLHAAISKLHKQLYLRGTFPVFPPAKFIGSADPSVIQERRHGIEACLNFIFDSEVLRKSRLLHEFVEKAKEKTYTAHEVTGNEVFYDNTSSILDQPNNNSSDSDSPIRVSSLEPTHEQAGDDFQFPDVAIASEVGGGEQRPPRKSSMRRLFPRLRGSHHQNIEIEEPPADYLVTAGQLVATAQRAEEEHAYELAFQCYKSAASSLIQGVQIESDMTKRNAVRRKTAKYLVKAEKLYRTYLSLDGSVFNFEGLLTAAMQDPNILAFQCSNKSMKNYRFIGVLPELDAERKVILVEETVGDPRKKYVMKLVEKGVPSAESSIFLPTNIPHMAQLVQFFETETHIILLLEFVEPGRLWSFLRRMLNEAESRHILWLAEMKADVRDGETTSTIPVRRTKSEGNYRGRRLLFTVGVDFERVVEMRDESFSTEKPSEEDQIICTVGEDPTGRSNAPTGDFTLVGHSKEAVESQIFQVEEESPAAVKFDFSSSKSHSPRGNRISSDDTNQNSVPSTSSKKPESKTVSDVNSKENFLKNLSKALQTVQKHLSSRRKIWNHLDLPEPLVAHWCAQIVSFFFVLHAEHQEFVGDLNADDILIDADGNLLMTYIGRWYDTNRRKRLSDGYSAPESAQYGWVPTTESDAWTLGALMFEMLCGRSLANAAPHGVLRNMELPIPERSVVSFVAKDLLNTLLVPTPALRPSFDEIRAHPFFRHIDWLLYDNPTSSSTPAPATRIQSPPTPPPTEITIKNQEDTVEEVIRRNSEEPSTSRVSPASRRILF</sequence>
<name>E3LQ54_CAERE</name>
<accession>E3LQ54</accession>
<dbReference type="EMBL" id="DS268412">
    <property type="protein sequence ID" value="EFP05440.1"/>
    <property type="molecule type" value="Genomic_DNA"/>
</dbReference>
<protein>
    <submittedName>
        <fullName evidence="2">CRE-RSKD-1 protein</fullName>
    </submittedName>
</protein>